<dbReference type="AlphaFoldDB" id="A0A7H0VAC8"/>
<gene>
    <name evidence="2" type="ORF">H4K34_09805</name>
</gene>
<keyword evidence="3" id="KW-1185">Reference proteome</keyword>
<organism evidence="2 3">
    <name type="scientific">Croceimicrobium hydrocarbonivorans</name>
    <dbReference type="NCBI Taxonomy" id="2761580"/>
    <lineage>
        <taxon>Bacteria</taxon>
        <taxon>Pseudomonadati</taxon>
        <taxon>Bacteroidota</taxon>
        <taxon>Flavobacteriia</taxon>
        <taxon>Flavobacteriales</taxon>
        <taxon>Owenweeksiaceae</taxon>
        <taxon>Croceimicrobium</taxon>
    </lineage>
</organism>
<dbReference type="EMBL" id="CP060139">
    <property type="protein sequence ID" value="QNR22676.1"/>
    <property type="molecule type" value="Genomic_DNA"/>
</dbReference>
<evidence type="ECO:0000313" key="3">
    <source>
        <dbReference type="Proteomes" id="UP000516305"/>
    </source>
</evidence>
<dbReference type="Proteomes" id="UP000516305">
    <property type="component" value="Chromosome"/>
</dbReference>
<feature type="transmembrane region" description="Helical" evidence="1">
    <location>
        <begin position="49"/>
        <end position="66"/>
    </location>
</feature>
<dbReference type="KEGG" id="chyd:H4K34_09805"/>
<reference evidence="2 3" key="1">
    <citation type="submission" date="2020-08" db="EMBL/GenBank/DDBJ databases">
        <title>Croceimicrobium hydrocarbonivorans gen. nov., sp. nov., a novel marine bacterium isolated from a bacterial consortium that degrades polyethylene terephthalate.</title>
        <authorList>
            <person name="Liu R."/>
        </authorList>
    </citation>
    <scope>NUCLEOTIDE SEQUENCE [LARGE SCALE GENOMIC DNA]</scope>
    <source>
        <strain evidence="2 3">A20-9</strain>
    </source>
</reference>
<proteinExistence type="predicted"/>
<keyword evidence="1" id="KW-0812">Transmembrane</keyword>
<dbReference type="RefSeq" id="WP_210757243.1">
    <property type="nucleotide sequence ID" value="NZ_CP060139.1"/>
</dbReference>
<accession>A0A7H0VAC8</accession>
<keyword evidence="1" id="KW-1133">Transmembrane helix</keyword>
<name>A0A7H0VAC8_9FLAO</name>
<evidence type="ECO:0000313" key="2">
    <source>
        <dbReference type="EMBL" id="QNR22676.1"/>
    </source>
</evidence>
<evidence type="ECO:0000256" key="1">
    <source>
        <dbReference type="SAM" id="Phobius"/>
    </source>
</evidence>
<sequence length="71" mass="7747">MKKLKSLTLRFRFTLLGAVLGLAAGYMYYDQVGCEDGCTITGDPTNSSLYGALMGGLLLSMIDDHLKKLKK</sequence>
<protein>
    <submittedName>
        <fullName evidence="2">Uncharacterized protein</fullName>
    </submittedName>
</protein>
<feature type="transmembrane region" description="Helical" evidence="1">
    <location>
        <begin position="12"/>
        <end position="29"/>
    </location>
</feature>
<keyword evidence="1" id="KW-0472">Membrane</keyword>